<accession>A0A1W0VTM1</accession>
<sequence length="34" mass="4068">MKLWDGERLSPINTVEIAELQNLTRNLQVYHQAW</sequence>
<protein>
    <submittedName>
        <fullName evidence="1">Uncharacterized protein</fullName>
    </submittedName>
</protein>
<dbReference type="Gramene" id="OQU76604">
    <property type="protein sequence ID" value="OQU76604"/>
    <property type="gene ID" value="SORBI_3010G173550"/>
</dbReference>
<dbReference type="EMBL" id="CM000769">
    <property type="protein sequence ID" value="OQU76604.1"/>
    <property type="molecule type" value="Genomic_DNA"/>
</dbReference>
<dbReference type="AlphaFoldDB" id="A0A1W0VTM1"/>
<organism evidence="1 2">
    <name type="scientific">Sorghum bicolor</name>
    <name type="common">Sorghum</name>
    <name type="synonym">Sorghum vulgare</name>
    <dbReference type="NCBI Taxonomy" id="4558"/>
    <lineage>
        <taxon>Eukaryota</taxon>
        <taxon>Viridiplantae</taxon>
        <taxon>Streptophyta</taxon>
        <taxon>Embryophyta</taxon>
        <taxon>Tracheophyta</taxon>
        <taxon>Spermatophyta</taxon>
        <taxon>Magnoliopsida</taxon>
        <taxon>Liliopsida</taxon>
        <taxon>Poales</taxon>
        <taxon>Poaceae</taxon>
        <taxon>PACMAD clade</taxon>
        <taxon>Panicoideae</taxon>
        <taxon>Andropogonodae</taxon>
        <taxon>Andropogoneae</taxon>
        <taxon>Sorghinae</taxon>
        <taxon>Sorghum</taxon>
    </lineage>
</organism>
<keyword evidence="2" id="KW-1185">Reference proteome</keyword>
<reference evidence="1 2" key="1">
    <citation type="journal article" date="2009" name="Nature">
        <title>The Sorghum bicolor genome and the diversification of grasses.</title>
        <authorList>
            <person name="Paterson A.H."/>
            <person name="Bowers J.E."/>
            <person name="Bruggmann R."/>
            <person name="Dubchak I."/>
            <person name="Grimwood J."/>
            <person name="Gundlach H."/>
            <person name="Haberer G."/>
            <person name="Hellsten U."/>
            <person name="Mitros T."/>
            <person name="Poliakov A."/>
            <person name="Schmutz J."/>
            <person name="Spannagl M."/>
            <person name="Tang H."/>
            <person name="Wang X."/>
            <person name="Wicker T."/>
            <person name="Bharti A.K."/>
            <person name="Chapman J."/>
            <person name="Feltus F.A."/>
            <person name="Gowik U."/>
            <person name="Grigoriev I.V."/>
            <person name="Lyons E."/>
            <person name="Maher C.A."/>
            <person name="Martis M."/>
            <person name="Narechania A."/>
            <person name="Otillar R.P."/>
            <person name="Penning B.W."/>
            <person name="Salamov A.A."/>
            <person name="Wang Y."/>
            <person name="Zhang L."/>
            <person name="Carpita N.C."/>
            <person name="Freeling M."/>
            <person name="Gingle A.R."/>
            <person name="Hash C.T."/>
            <person name="Keller B."/>
            <person name="Klein P."/>
            <person name="Kresovich S."/>
            <person name="McCann M.C."/>
            <person name="Ming R."/>
            <person name="Peterson D.G."/>
            <person name="Mehboob-ur-Rahman"/>
            <person name="Ware D."/>
            <person name="Westhoff P."/>
            <person name="Mayer K.F."/>
            <person name="Messing J."/>
            <person name="Rokhsar D.S."/>
        </authorList>
    </citation>
    <scope>NUCLEOTIDE SEQUENCE [LARGE SCALE GENOMIC DNA]</scope>
    <source>
        <strain evidence="2">cv. BTx623</strain>
    </source>
</reference>
<dbReference type="InParanoid" id="A0A1W0VTM1"/>
<evidence type="ECO:0000313" key="1">
    <source>
        <dbReference type="EMBL" id="OQU76604.1"/>
    </source>
</evidence>
<proteinExistence type="predicted"/>
<gene>
    <name evidence="1" type="ORF">SORBI_3010G173550</name>
</gene>
<evidence type="ECO:0000313" key="2">
    <source>
        <dbReference type="Proteomes" id="UP000000768"/>
    </source>
</evidence>
<reference evidence="2" key="2">
    <citation type="journal article" date="2018" name="Plant J.">
        <title>The Sorghum bicolor reference genome: improved assembly, gene annotations, a transcriptome atlas, and signatures of genome organization.</title>
        <authorList>
            <person name="McCormick R.F."/>
            <person name="Truong S.K."/>
            <person name="Sreedasyam A."/>
            <person name="Jenkins J."/>
            <person name="Shu S."/>
            <person name="Sims D."/>
            <person name="Kennedy M."/>
            <person name="Amirebrahimi M."/>
            <person name="Weers B.D."/>
            <person name="McKinley B."/>
            <person name="Mattison A."/>
            <person name="Morishige D.T."/>
            <person name="Grimwood J."/>
            <person name="Schmutz J."/>
            <person name="Mullet J.E."/>
        </authorList>
    </citation>
    <scope>NUCLEOTIDE SEQUENCE [LARGE SCALE GENOMIC DNA]</scope>
    <source>
        <strain evidence="2">cv. BTx623</strain>
    </source>
</reference>
<dbReference type="Proteomes" id="UP000000768">
    <property type="component" value="Chromosome 10"/>
</dbReference>
<name>A0A1W0VTM1_SORBI</name>